<organism evidence="2">
    <name type="scientific">uncultured Dysgonomonas sp</name>
    <dbReference type="NCBI Taxonomy" id="206096"/>
    <lineage>
        <taxon>Bacteria</taxon>
        <taxon>Pseudomonadati</taxon>
        <taxon>Bacteroidota</taxon>
        <taxon>Bacteroidia</taxon>
        <taxon>Bacteroidales</taxon>
        <taxon>Dysgonomonadaceae</taxon>
        <taxon>Dysgonomonas</taxon>
        <taxon>environmental samples</taxon>
    </lineage>
</organism>
<evidence type="ECO:0000256" key="1">
    <source>
        <dbReference type="SAM" id="Phobius"/>
    </source>
</evidence>
<dbReference type="EMBL" id="FLUL01000001">
    <property type="protein sequence ID" value="SBV99001.1"/>
    <property type="molecule type" value="Genomic_DNA"/>
</dbReference>
<dbReference type="AlphaFoldDB" id="A0A212JHW2"/>
<protein>
    <submittedName>
        <fullName evidence="2">Uncharacterized protein</fullName>
    </submittedName>
</protein>
<name>A0A212JHW2_9BACT</name>
<sequence length="61" mass="7279">MIIDVLCLSVFHGQFLFCIMSLRIPLSYFNVYSNKEHAMLIFMYVYFFILKAEKGILIYMV</sequence>
<feature type="transmembrane region" description="Helical" evidence="1">
    <location>
        <begin position="5"/>
        <end position="26"/>
    </location>
</feature>
<feature type="transmembrane region" description="Helical" evidence="1">
    <location>
        <begin position="38"/>
        <end position="60"/>
    </location>
</feature>
<keyword evidence="1" id="KW-0472">Membrane</keyword>
<keyword evidence="1" id="KW-0812">Transmembrane</keyword>
<evidence type="ECO:0000313" key="2">
    <source>
        <dbReference type="EMBL" id="SBV99001.1"/>
    </source>
</evidence>
<reference evidence="2" key="1">
    <citation type="submission" date="2016-04" db="EMBL/GenBank/DDBJ databases">
        <authorList>
            <person name="Evans L.H."/>
            <person name="Alamgir A."/>
            <person name="Owens N."/>
            <person name="Weber N.D."/>
            <person name="Virtaneva K."/>
            <person name="Barbian K."/>
            <person name="Babar A."/>
            <person name="Rosenke K."/>
        </authorList>
    </citation>
    <scope>NUCLEOTIDE SEQUENCE</scope>
    <source>
        <strain evidence="2">86-2</strain>
    </source>
</reference>
<proteinExistence type="predicted"/>
<gene>
    <name evidence="2" type="ORF">KL86DYS2_11553</name>
</gene>
<keyword evidence="1" id="KW-1133">Transmembrane helix</keyword>
<accession>A0A212JHW2</accession>